<dbReference type="SUPFAM" id="SSF56349">
    <property type="entry name" value="DNA breaking-rejoining enzymes"/>
    <property type="match status" value="1"/>
</dbReference>
<dbReference type="InterPro" id="IPR011010">
    <property type="entry name" value="DNA_brk_join_enz"/>
</dbReference>
<dbReference type="Gene3D" id="1.10.443.10">
    <property type="entry name" value="Intergrase catalytic core"/>
    <property type="match status" value="1"/>
</dbReference>
<evidence type="ECO:0000313" key="4">
    <source>
        <dbReference type="Proteomes" id="UP000603200"/>
    </source>
</evidence>
<dbReference type="EMBL" id="BOMN01000142">
    <property type="protein sequence ID" value="GIE26359.1"/>
    <property type="molecule type" value="Genomic_DNA"/>
</dbReference>
<keyword evidence="1" id="KW-0233">DNA recombination</keyword>
<accession>A0ABQ4A670</accession>
<dbReference type="InterPro" id="IPR013762">
    <property type="entry name" value="Integrase-like_cat_sf"/>
</dbReference>
<feature type="region of interest" description="Disordered" evidence="2">
    <location>
        <begin position="1"/>
        <end position="35"/>
    </location>
</feature>
<proteinExistence type="predicted"/>
<comment type="caution">
    <text evidence="3">The sequence shown here is derived from an EMBL/GenBank/DDBJ whole genome shotgun (WGS) entry which is preliminary data.</text>
</comment>
<keyword evidence="4" id="KW-1185">Reference proteome</keyword>
<name>A0ABQ4A670_9ACTN</name>
<evidence type="ECO:0000313" key="3">
    <source>
        <dbReference type="EMBL" id="GIE26359.1"/>
    </source>
</evidence>
<sequence length="369" mass="42032">MPKRRSLGPTQAPIRVPFPRPKPARREAANSLQTGRQREMKVRHMTLEQYLYFRDVGFGGQRPDGEVSEAFRGRAPHRGRAGLELALLTGMRLQEWSTLLLPELQQGHRPGEPVEFELQKCAKFGLRRDVYVPVTAREMVAHYLLLERGEFAAASAESLARRREELFVVTAMDAGQRRLSGILEGRRRSFVMSAMSPQLRRITVRETERGLEPLAVFIGHGGLMLGPSSWDRIRKDAWRRMLLHAAAPGTPVLPAHPWRFHDARHTFALQLLRFLQRRRVQQEIDDNRERGMPTPAEHISVHPVLTVQRRLGHKRPASTYAYLRYLEDPRTYIDAAFAQWSEHDGATYAAIGLHALAEDWKAALDASAG</sequence>
<evidence type="ECO:0000256" key="2">
    <source>
        <dbReference type="SAM" id="MobiDB-lite"/>
    </source>
</evidence>
<gene>
    <name evidence="3" type="ORF">Ahu01nite_094610</name>
</gene>
<organism evidence="3 4">
    <name type="scientific">Winogradskya humida</name>
    <dbReference type="NCBI Taxonomy" id="113566"/>
    <lineage>
        <taxon>Bacteria</taxon>
        <taxon>Bacillati</taxon>
        <taxon>Actinomycetota</taxon>
        <taxon>Actinomycetes</taxon>
        <taxon>Micromonosporales</taxon>
        <taxon>Micromonosporaceae</taxon>
        <taxon>Winogradskya</taxon>
    </lineage>
</organism>
<evidence type="ECO:0008006" key="5">
    <source>
        <dbReference type="Google" id="ProtNLM"/>
    </source>
</evidence>
<evidence type="ECO:0000256" key="1">
    <source>
        <dbReference type="ARBA" id="ARBA00023172"/>
    </source>
</evidence>
<dbReference type="Proteomes" id="UP000603200">
    <property type="component" value="Unassembled WGS sequence"/>
</dbReference>
<reference evidence="3 4" key="1">
    <citation type="submission" date="2021-01" db="EMBL/GenBank/DDBJ databases">
        <title>Whole genome shotgun sequence of Actinoplanes humidus NBRC 14915.</title>
        <authorList>
            <person name="Komaki H."/>
            <person name="Tamura T."/>
        </authorList>
    </citation>
    <scope>NUCLEOTIDE SEQUENCE [LARGE SCALE GENOMIC DNA]</scope>
    <source>
        <strain evidence="3 4">NBRC 14915</strain>
    </source>
</reference>
<protein>
    <recommendedName>
        <fullName evidence="5">Tyr recombinase domain-containing protein</fullName>
    </recommendedName>
</protein>